<gene>
    <name evidence="6" type="ORF">C7C46_08760</name>
</gene>
<dbReference type="SFLD" id="SFLDG01129">
    <property type="entry name" value="C1.5:_HAD__Beta-PGM__Phosphata"/>
    <property type="match status" value="1"/>
</dbReference>
<dbReference type="PANTHER" id="PTHR46470">
    <property type="entry name" value="N-ACYLNEURAMINATE-9-PHOSPHATASE"/>
    <property type="match status" value="1"/>
</dbReference>
<keyword evidence="4" id="KW-0460">Magnesium</keyword>
<dbReference type="GO" id="GO:0016791">
    <property type="term" value="F:phosphatase activity"/>
    <property type="evidence" value="ECO:0007669"/>
    <property type="project" value="TreeGrafter"/>
</dbReference>
<comment type="caution">
    <text evidence="6">The sequence shown here is derived from an EMBL/GenBank/DDBJ whole genome shotgun (WGS) entry which is preliminary data.</text>
</comment>
<evidence type="ECO:0000256" key="4">
    <source>
        <dbReference type="ARBA" id="ARBA00022842"/>
    </source>
</evidence>
<dbReference type="Gene3D" id="3.40.50.1000">
    <property type="entry name" value="HAD superfamily/HAD-like"/>
    <property type="match status" value="1"/>
</dbReference>
<keyword evidence="7" id="KW-1185">Reference proteome</keyword>
<evidence type="ECO:0000313" key="7">
    <source>
        <dbReference type="Proteomes" id="UP000248039"/>
    </source>
</evidence>
<dbReference type="SFLD" id="SFLDS00003">
    <property type="entry name" value="Haloacid_Dehalogenase"/>
    <property type="match status" value="1"/>
</dbReference>
<keyword evidence="3" id="KW-0378">Hydrolase</keyword>
<dbReference type="PRINTS" id="PR00413">
    <property type="entry name" value="HADHALOGNASE"/>
</dbReference>
<evidence type="ECO:0000256" key="1">
    <source>
        <dbReference type="ARBA" id="ARBA00001946"/>
    </source>
</evidence>
<evidence type="ECO:0000313" key="6">
    <source>
        <dbReference type="EMBL" id="PYC83419.1"/>
    </source>
</evidence>
<dbReference type="GO" id="GO:0046872">
    <property type="term" value="F:metal ion binding"/>
    <property type="evidence" value="ECO:0007669"/>
    <property type="project" value="UniProtKB-KW"/>
</dbReference>
<dbReference type="EMBL" id="PYBW01000028">
    <property type="protein sequence ID" value="PYC83419.1"/>
    <property type="molecule type" value="Genomic_DNA"/>
</dbReference>
<protein>
    <recommendedName>
        <fullName evidence="8">HAD family hydrolase</fullName>
    </recommendedName>
</protein>
<dbReference type="GO" id="GO:0044281">
    <property type="term" value="P:small molecule metabolic process"/>
    <property type="evidence" value="ECO:0007669"/>
    <property type="project" value="UniProtKB-ARBA"/>
</dbReference>
<reference evidence="6 7" key="1">
    <citation type="submission" date="2018-03" db="EMBL/GenBank/DDBJ databases">
        <title>Bioinformatic expansion and discovery of thiopeptide antibiotics.</title>
        <authorList>
            <person name="Schwalen C.J."/>
            <person name="Hudson G.A."/>
            <person name="Mitchell D.A."/>
        </authorList>
    </citation>
    <scope>NUCLEOTIDE SEQUENCE [LARGE SCALE GENOMIC DNA]</scope>
    <source>
        <strain evidence="6 7">ATCC 21389</strain>
    </source>
</reference>
<dbReference type="InterPro" id="IPR023214">
    <property type="entry name" value="HAD_sf"/>
</dbReference>
<accession>A0A2V4NE52</accession>
<dbReference type="AlphaFoldDB" id="A0A2V4NE52"/>
<dbReference type="InterPro" id="IPR051400">
    <property type="entry name" value="HAD-like_hydrolase"/>
</dbReference>
<dbReference type="Proteomes" id="UP000248039">
    <property type="component" value="Unassembled WGS sequence"/>
</dbReference>
<evidence type="ECO:0008006" key="8">
    <source>
        <dbReference type="Google" id="ProtNLM"/>
    </source>
</evidence>
<proteinExistence type="predicted"/>
<dbReference type="InterPro" id="IPR036412">
    <property type="entry name" value="HAD-like_sf"/>
</dbReference>
<comment type="cofactor">
    <cofactor evidence="1">
        <name>Mg(2+)</name>
        <dbReference type="ChEBI" id="CHEBI:18420"/>
    </cofactor>
</comment>
<name>A0A2V4NE52_9ACTN</name>
<dbReference type="PANTHER" id="PTHR46470:SF2">
    <property type="entry name" value="GLYCERALDEHYDE 3-PHOSPHATE PHOSPHATASE"/>
    <property type="match status" value="1"/>
</dbReference>
<evidence type="ECO:0000256" key="5">
    <source>
        <dbReference type="SAM" id="MobiDB-lite"/>
    </source>
</evidence>
<dbReference type="SUPFAM" id="SSF56784">
    <property type="entry name" value="HAD-like"/>
    <property type="match status" value="1"/>
</dbReference>
<sequence>MTTAIGELRRPGYFDRLPPRMGSDLRFLFRRSQPAGSMRRMPLLLLDLDNTLLPRDSAFRAWAKDFLADHGLPAAELGWLTTIDGGGYIPRETVLSAAKRRYGLNLPLEALAAHYRRGINSHIHCPTSHLAALRTARAAGWTLAVVSNGATVPQREKMRRTGVDALVDAWVVSEEAGCAKPDPLIFEIAAQRCGLAPDSAWRTETWMVGDHGPADIAGARLVGIRSVWLGPRAPVVRARMPAHPDHLRPPGGNRVDPGRRGGGPRVRGGHSGAGFSRTHRAYRSSRHSRHHRCRHPCPHCHCYRRYRHRCHCHGRRRIRNRCAFSLGLHSSRGEVGGYRTGCSPGAGHDPGKEITLMKLRPEGSRAFERAAE</sequence>
<organism evidence="6 7">
    <name type="scientific">Streptomyces tateyamensis</name>
    <dbReference type="NCBI Taxonomy" id="565073"/>
    <lineage>
        <taxon>Bacteria</taxon>
        <taxon>Bacillati</taxon>
        <taxon>Actinomycetota</taxon>
        <taxon>Actinomycetes</taxon>
        <taxon>Kitasatosporales</taxon>
        <taxon>Streptomycetaceae</taxon>
        <taxon>Streptomyces</taxon>
    </lineage>
</organism>
<dbReference type="InterPro" id="IPR006439">
    <property type="entry name" value="HAD-SF_hydro_IA"/>
</dbReference>
<feature type="compositionally biased region" description="Gly residues" evidence="5">
    <location>
        <begin position="260"/>
        <end position="272"/>
    </location>
</feature>
<evidence type="ECO:0000256" key="2">
    <source>
        <dbReference type="ARBA" id="ARBA00022723"/>
    </source>
</evidence>
<keyword evidence="2" id="KW-0479">Metal-binding</keyword>
<dbReference type="Pfam" id="PF00702">
    <property type="entry name" value="Hydrolase"/>
    <property type="match status" value="1"/>
</dbReference>
<feature type="region of interest" description="Disordered" evidence="5">
    <location>
        <begin position="241"/>
        <end position="283"/>
    </location>
</feature>
<evidence type="ECO:0000256" key="3">
    <source>
        <dbReference type="ARBA" id="ARBA00022801"/>
    </source>
</evidence>
<dbReference type="NCBIfam" id="TIGR01549">
    <property type="entry name" value="HAD-SF-IA-v1"/>
    <property type="match status" value="1"/>
</dbReference>